<dbReference type="Pfam" id="PF25298">
    <property type="entry name" value="Baculo_FP_2nd"/>
    <property type="match status" value="1"/>
</dbReference>
<organism evidence="3 4">
    <name type="scientific">Acyrthosiphon pisum</name>
    <name type="common">Pea aphid</name>
    <dbReference type="NCBI Taxonomy" id="7029"/>
    <lineage>
        <taxon>Eukaryota</taxon>
        <taxon>Metazoa</taxon>
        <taxon>Ecdysozoa</taxon>
        <taxon>Arthropoda</taxon>
        <taxon>Hexapoda</taxon>
        <taxon>Insecta</taxon>
        <taxon>Pterygota</taxon>
        <taxon>Neoptera</taxon>
        <taxon>Paraneoptera</taxon>
        <taxon>Hemiptera</taxon>
        <taxon>Sternorrhyncha</taxon>
        <taxon>Aphidomorpha</taxon>
        <taxon>Aphidoidea</taxon>
        <taxon>Aphididae</taxon>
        <taxon>Macrosiphini</taxon>
        <taxon>Acyrthosiphon</taxon>
    </lineage>
</organism>
<dbReference type="InterPro" id="IPR057251">
    <property type="entry name" value="FP_C"/>
</dbReference>
<dbReference type="EnsemblMetazoa" id="XM_008184646.1">
    <property type="protein sequence ID" value="XP_008182868.1"/>
    <property type="gene ID" value="LOC103309371"/>
</dbReference>
<reference evidence="3" key="2">
    <citation type="submission" date="2022-06" db="UniProtKB">
        <authorList>
            <consortium name="EnsemblMetazoa"/>
        </authorList>
    </citation>
    <scope>IDENTIFICATION</scope>
</reference>
<sequence length="242" mass="28487">MSKNTKNKWTCTDCKTKWDSNKKIIPENEVDNIKQLTESVQYMSDQFDKFNTTVNRILSEMKELKEQNTKLLVINEKLSNEVQFLKTKVDDLEQRTLEKAVEIVGIPITTNENCKSLIEEITHKLNIECNIVKAYRITTQHKTDMKIIAWLSNIDDKNRLLSEAKRMKLNANQYKENWPQSKIYINNHLTKVKQQLLGKSKALAKEKGYKYVWMNGIDILVRKEEHGKVIRIKEENDLKKMI</sequence>
<evidence type="ECO:0000259" key="2">
    <source>
        <dbReference type="Pfam" id="PF25298"/>
    </source>
</evidence>
<keyword evidence="4" id="KW-1185">Reference proteome</keyword>
<feature type="domain" description="FP protein C-terminal" evidence="2">
    <location>
        <begin position="190"/>
        <end position="241"/>
    </location>
</feature>
<accession>A0A8R2F805</accession>
<dbReference type="KEGG" id="api:103309371"/>
<dbReference type="Proteomes" id="UP000007819">
    <property type="component" value="Chromosome X"/>
</dbReference>
<dbReference type="AlphaFoldDB" id="A0A8R2F805"/>
<dbReference type="RefSeq" id="XP_008182868.1">
    <property type="nucleotide sequence ID" value="XM_008184646.1"/>
</dbReference>
<dbReference type="GeneID" id="103309371"/>
<evidence type="ECO:0000256" key="1">
    <source>
        <dbReference type="SAM" id="Coils"/>
    </source>
</evidence>
<keyword evidence="1" id="KW-0175">Coiled coil</keyword>
<feature type="coiled-coil region" evidence="1">
    <location>
        <begin position="47"/>
        <end position="95"/>
    </location>
</feature>
<protein>
    <recommendedName>
        <fullName evidence="2">FP protein C-terminal domain-containing protein</fullName>
    </recommendedName>
</protein>
<evidence type="ECO:0000313" key="4">
    <source>
        <dbReference type="Proteomes" id="UP000007819"/>
    </source>
</evidence>
<dbReference type="OrthoDB" id="6621537at2759"/>
<evidence type="ECO:0000313" key="3">
    <source>
        <dbReference type="EnsemblMetazoa" id="XP_008182868.1"/>
    </source>
</evidence>
<name>A0A8R2F805_ACYPI</name>
<reference evidence="4" key="1">
    <citation type="submission" date="2010-06" db="EMBL/GenBank/DDBJ databases">
        <authorList>
            <person name="Jiang H."/>
            <person name="Abraham K."/>
            <person name="Ali S."/>
            <person name="Alsbrooks S.L."/>
            <person name="Anim B.N."/>
            <person name="Anosike U.S."/>
            <person name="Attaway T."/>
            <person name="Bandaranaike D.P."/>
            <person name="Battles P.K."/>
            <person name="Bell S.N."/>
            <person name="Bell A.V."/>
            <person name="Beltran B."/>
            <person name="Bickham C."/>
            <person name="Bustamante Y."/>
            <person name="Caleb T."/>
            <person name="Canada A."/>
            <person name="Cardenas V."/>
            <person name="Carter K."/>
            <person name="Chacko J."/>
            <person name="Chandrabose M.N."/>
            <person name="Chavez D."/>
            <person name="Chavez A."/>
            <person name="Chen L."/>
            <person name="Chu H.-S."/>
            <person name="Claassen K.J."/>
            <person name="Cockrell R."/>
            <person name="Collins M."/>
            <person name="Cooper J.A."/>
            <person name="Cree A."/>
            <person name="Curry S.M."/>
            <person name="Da Y."/>
            <person name="Dao M.D."/>
            <person name="Das B."/>
            <person name="Davila M.-L."/>
            <person name="Davy-Carroll L."/>
            <person name="Denson S."/>
            <person name="Dinh H."/>
            <person name="Ebong V.E."/>
            <person name="Edwards J.R."/>
            <person name="Egan A."/>
            <person name="El-Daye J."/>
            <person name="Escobedo L."/>
            <person name="Fernandez S."/>
            <person name="Fernando P.R."/>
            <person name="Flagg N."/>
            <person name="Forbes L.D."/>
            <person name="Fowler R.G."/>
            <person name="Fu Q."/>
            <person name="Gabisi R.A."/>
            <person name="Ganer J."/>
            <person name="Garbino Pronczuk A."/>
            <person name="Garcia R.M."/>
            <person name="Garner T."/>
            <person name="Garrett T.E."/>
            <person name="Gonzalez D.A."/>
            <person name="Hamid H."/>
            <person name="Hawkins E.S."/>
            <person name="Hirani K."/>
            <person name="Hogues M.E."/>
            <person name="Hollins B."/>
            <person name="Hsiao C.-H."/>
            <person name="Jabil R."/>
            <person name="James M.L."/>
            <person name="Jhangiani S.N."/>
            <person name="Johnson B."/>
            <person name="Johnson Q."/>
            <person name="Joshi V."/>
            <person name="Kalu J.B."/>
            <person name="Kam C."/>
            <person name="Kashfia A."/>
            <person name="Keebler J."/>
            <person name="Kisamo H."/>
            <person name="Kovar C.L."/>
            <person name="Lago L.A."/>
            <person name="Lai C.-Y."/>
            <person name="Laidlaw J."/>
            <person name="Lara F."/>
            <person name="Le T.-K."/>
            <person name="Lee S.L."/>
            <person name="Legall F.H."/>
            <person name="Lemon S.J."/>
            <person name="Lewis L.R."/>
            <person name="Li B."/>
            <person name="Liu Y."/>
            <person name="Liu Y.-S."/>
            <person name="Lopez J."/>
            <person name="Lozado R.J."/>
            <person name="Lu J."/>
            <person name="Madu R.C."/>
            <person name="Maheshwari M."/>
            <person name="Maheshwari R."/>
            <person name="Malloy K."/>
            <person name="Martinez E."/>
            <person name="Mathew T."/>
            <person name="Mercado I.C."/>
            <person name="Mercado C."/>
            <person name="Meyer B."/>
            <person name="Montgomery K."/>
            <person name="Morgan M.B."/>
            <person name="Munidasa M."/>
            <person name="Nazareth L.V."/>
            <person name="Nelson J."/>
            <person name="Ng B.M."/>
            <person name="Nguyen N.B."/>
            <person name="Nguyen P.Q."/>
            <person name="Nguyen T."/>
            <person name="Obregon M."/>
            <person name="Okwuonu G.O."/>
            <person name="Onwere C.G."/>
            <person name="Orozco G."/>
            <person name="Parra A."/>
            <person name="Patel S."/>
            <person name="Patil S."/>
            <person name="Perez A."/>
            <person name="Perez Y."/>
            <person name="Pham C."/>
            <person name="Primus E.L."/>
            <person name="Pu L.-L."/>
            <person name="Puazo M."/>
            <person name="Qin X."/>
            <person name="Quiroz J.B."/>
            <person name="Reese J."/>
            <person name="Richards S."/>
            <person name="Rives C.M."/>
            <person name="Robberts R."/>
            <person name="Ruiz S.J."/>
            <person name="Ruiz M.J."/>
            <person name="Santibanez J."/>
            <person name="Schneider B.W."/>
            <person name="Sisson I."/>
            <person name="Smith M."/>
            <person name="Sodergren E."/>
            <person name="Song X.-Z."/>
            <person name="Song B.B."/>
            <person name="Summersgill H."/>
            <person name="Thelus R."/>
            <person name="Thornton R.D."/>
            <person name="Trejos Z.Y."/>
            <person name="Usmani K."/>
            <person name="Vattathil S."/>
            <person name="Villasana D."/>
            <person name="Walker D.L."/>
            <person name="Wang S."/>
            <person name="Wang K."/>
            <person name="White C.S."/>
            <person name="Williams A.C."/>
            <person name="Williamson J."/>
            <person name="Wilson K."/>
            <person name="Woghiren I.O."/>
            <person name="Woodworth J.R."/>
            <person name="Worley K.C."/>
            <person name="Wright R.A."/>
            <person name="Wu W."/>
            <person name="Young L."/>
            <person name="Zhang L."/>
            <person name="Zhang J."/>
            <person name="Zhu Y."/>
            <person name="Muzny D.M."/>
            <person name="Weinstock G."/>
            <person name="Gibbs R.A."/>
        </authorList>
    </citation>
    <scope>NUCLEOTIDE SEQUENCE [LARGE SCALE GENOMIC DNA]</scope>
    <source>
        <strain evidence="4">LSR1</strain>
    </source>
</reference>
<proteinExistence type="predicted"/>